<comment type="similarity">
    <text evidence="1">Belongs to the FAM167 (SEC) family.</text>
</comment>
<dbReference type="Pfam" id="PF11652">
    <property type="entry name" value="FAM167"/>
    <property type="match status" value="1"/>
</dbReference>
<keyword evidence="4" id="KW-1185">Reference proteome</keyword>
<protein>
    <recommendedName>
        <fullName evidence="5">Protein FAM167A</fullName>
    </recommendedName>
</protein>
<name>A0AAD8ZA73_9TELE</name>
<sequence length="207" mass="23427">MNTNTVPQINVEDMSSLVYDDPEVTTDDHLRTLKVLTEKLRLQTRRPSYLEWKSQVEAQCTRGSSEPTEPTELDQGAGEEHRAAAKANGPKFIQKRNLASGSLKGFGNIDEALVWLRKELAEMRVQDQLLARQLMRLRGDINKLKIEQTCHQHRRMLNDATFGLEEHDELSDLLCDGPLTPGFGLSAPLRLIGVTKMNINSRRFSLC</sequence>
<feature type="region of interest" description="Disordered" evidence="2">
    <location>
        <begin position="60"/>
        <end position="80"/>
    </location>
</feature>
<organism evidence="3 4">
    <name type="scientific">Electrophorus voltai</name>
    <dbReference type="NCBI Taxonomy" id="2609070"/>
    <lineage>
        <taxon>Eukaryota</taxon>
        <taxon>Metazoa</taxon>
        <taxon>Chordata</taxon>
        <taxon>Craniata</taxon>
        <taxon>Vertebrata</taxon>
        <taxon>Euteleostomi</taxon>
        <taxon>Actinopterygii</taxon>
        <taxon>Neopterygii</taxon>
        <taxon>Teleostei</taxon>
        <taxon>Ostariophysi</taxon>
        <taxon>Gymnotiformes</taxon>
        <taxon>Gymnotoidei</taxon>
        <taxon>Gymnotidae</taxon>
        <taxon>Electrophorus</taxon>
    </lineage>
</organism>
<dbReference type="PANTHER" id="PTHR32289">
    <property type="entry name" value="PROTEIN FAM167A"/>
    <property type="match status" value="1"/>
</dbReference>
<gene>
    <name evidence="3" type="ORF">P4O66_009021</name>
</gene>
<dbReference type="InterPro" id="IPR051771">
    <property type="entry name" value="FAM167_domain"/>
</dbReference>
<evidence type="ECO:0000313" key="4">
    <source>
        <dbReference type="Proteomes" id="UP001239994"/>
    </source>
</evidence>
<reference evidence="3" key="1">
    <citation type="submission" date="2023-03" db="EMBL/GenBank/DDBJ databases">
        <title>Electrophorus voltai genome.</title>
        <authorList>
            <person name="Bian C."/>
        </authorList>
    </citation>
    <scope>NUCLEOTIDE SEQUENCE</scope>
    <source>
        <strain evidence="3">CB-2022</strain>
        <tissue evidence="3">Muscle</tissue>
    </source>
</reference>
<evidence type="ECO:0000256" key="2">
    <source>
        <dbReference type="SAM" id="MobiDB-lite"/>
    </source>
</evidence>
<comment type="caution">
    <text evidence="3">The sequence shown here is derived from an EMBL/GenBank/DDBJ whole genome shotgun (WGS) entry which is preliminary data.</text>
</comment>
<evidence type="ECO:0000313" key="3">
    <source>
        <dbReference type="EMBL" id="KAK1795913.1"/>
    </source>
</evidence>
<dbReference type="AlphaFoldDB" id="A0AAD8ZA73"/>
<dbReference type="EMBL" id="JAROKS010000015">
    <property type="protein sequence ID" value="KAK1795913.1"/>
    <property type="molecule type" value="Genomic_DNA"/>
</dbReference>
<accession>A0AAD8ZA73</accession>
<dbReference type="Proteomes" id="UP001239994">
    <property type="component" value="Unassembled WGS sequence"/>
</dbReference>
<proteinExistence type="inferred from homology"/>
<evidence type="ECO:0000256" key="1">
    <source>
        <dbReference type="ARBA" id="ARBA00005489"/>
    </source>
</evidence>
<dbReference type="InterPro" id="IPR024280">
    <property type="entry name" value="FAM167"/>
</dbReference>
<evidence type="ECO:0008006" key="5">
    <source>
        <dbReference type="Google" id="ProtNLM"/>
    </source>
</evidence>
<dbReference type="PANTHER" id="PTHR32289:SF3">
    <property type="entry name" value="PROTEIN FAM167A"/>
    <property type="match status" value="1"/>
</dbReference>